<name>E4Y475_OIKDI</name>
<evidence type="ECO:0000313" key="3">
    <source>
        <dbReference type="EMBL" id="CBY30473.1"/>
    </source>
</evidence>
<dbReference type="Proteomes" id="UP000011014">
    <property type="component" value="Unassembled WGS sequence"/>
</dbReference>
<reference evidence="3" key="1">
    <citation type="journal article" date="2010" name="Science">
        <title>Plasticity of animal genome architecture unmasked by rapid evolution of a pelagic tunicate.</title>
        <authorList>
            <person name="Denoeud F."/>
            <person name="Henriet S."/>
            <person name="Mungpakdee S."/>
            <person name="Aury J.M."/>
            <person name="Da Silva C."/>
            <person name="Brinkmann H."/>
            <person name="Mikhaleva J."/>
            <person name="Olsen L.C."/>
            <person name="Jubin C."/>
            <person name="Canestro C."/>
            <person name="Bouquet J.M."/>
            <person name="Danks G."/>
            <person name="Poulain J."/>
            <person name="Campsteijn C."/>
            <person name="Adamski M."/>
            <person name="Cross I."/>
            <person name="Yadetie F."/>
            <person name="Muffato M."/>
            <person name="Louis A."/>
            <person name="Butcher S."/>
            <person name="Tsagkogeorga G."/>
            <person name="Konrad A."/>
            <person name="Singh S."/>
            <person name="Jensen M.F."/>
            <person name="Cong E.H."/>
            <person name="Eikeseth-Otteraa H."/>
            <person name="Noel B."/>
            <person name="Anthouard V."/>
            <person name="Porcel B.M."/>
            <person name="Kachouri-Lafond R."/>
            <person name="Nishino A."/>
            <person name="Ugolini M."/>
            <person name="Chourrout P."/>
            <person name="Nishida H."/>
            <person name="Aasland R."/>
            <person name="Huzurbazar S."/>
            <person name="Westhof E."/>
            <person name="Delsuc F."/>
            <person name="Lehrach H."/>
            <person name="Reinhardt R."/>
            <person name="Weissenbach J."/>
            <person name="Roy S.W."/>
            <person name="Artiguenave F."/>
            <person name="Postlethwait J.H."/>
            <person name="Manak J.R."/>
            <person name="Thompson E.M."/>
            <person name="Jaillon O."/>
            <person name="Du Pasquier L."/>
            <person name="Boudinot P."/>
            <person name="Liberles D.A."/>
            <person name="Volff J.N."/>
            <person name="Philippe H."/>
            <person name="Lenhard B."/>
            <person name="Roest Crollius H."/>
            <person name="Wincker P."/>
            <person name="Chourrout D."/>
        </authorList>
    </citation>
    <scope>NUCLEOTIDE SEQUENCE [LARGE SCALE GENOMIC DNA]</scope>
</reference>
<dbReference type="EMBL" id="FN654276">
    <property type="protein sequence ID" value="CBY30473.1"/>
    <property type="molecule type" value="Genomic_DNA"/>
</dbReference>
<dbReference type="AlphaFoldDB" id="E4Y475"/>
<evidence type="ECO:0000256" key="2">
    <source>
        <dbReference type="SAM" id="SignalP"/>
    </source>
</evidence>
<feature type="compositionally biased region" description="Basic residues" evidence="1">
    <location>
        <begin position="71"/>
        <end position="81"/>
    </location>
</feature>
<feature type="chain" id="PRO_5005673877" description="P-type domain-containing protein" evidence="2">
    <location>
        <begin position="19"/>
        <end position="81"/>
    </location>
</feature>
<keyword evidence="2" id="KW-0732">Signal</keyword>
<feature type="region of interest" description="Disordered" evidence="1">
    <location>
        <begin position="61"/>
        <end position="81"/>
    </location>
</feature>
<feature type="signal peptide" evidence="2">
    <location>
        <begin position="1"/>
        <end position="18"/>
    </location>
</feature>
<sequence length="81" mass="9213">MLLRYFSVFAIAFASTCTTLNRIQCGGNQTLDWGESECVGASCCWNPNVVDILYRCTKNGPRCPNSSQRSKERHKLRRHSQ</sequence>
<evidence type="ECO:0000256" key="1">
    <source>
        <dbReference type="SAM" id="MobiDB-lite"/>
    </source>
</evidence>
<proteinExistence type="predicted"/>
<evidence type="ECO:0008006" key="4">
    <source>
        <dbReference type="Google" id="ProtNLM"/>
    </source>
</evidence>
<gene>
    <name evidence="3" type="ORF">GSOID_T00018342001</name>
</gene>
<protein>
    <recommendedName>
        <fullName evidence="4">P-type domain-containing protein</fullName>
    </recommendedName>
</protein>
<organism evidence="3">
    <name type="scientific">Oikopleura dioica</name>
    <name type="common">Tunicate</name>
    <dbReference type="NCBI Taxonomy" id="34765"/>
    <lineage>
        <taxon>Eukaryota</taxon>
        <taxon>Metazoa</taxon>
        <taxon>Chordata</taxon>
        <taxon>Tunicata</taxon>
        <taxon>Appendicularia</taxon>
        <taxon>Copelata</taxon>
        <taxon>Oikopleuridae</taxon>
        <taxon>Oikopleura</taxon>
    </lineage>
</organism>
<accession>E4Y475</accession>